<dbReference type="AlphaFoldDB" id="A0AAD0ECK2"/>
<dbReference type="GeneID" id="31847482"/>
<feature type="region of interest" description="Disordered" evidence="1">
    <location>
        <begin position="1"/>
        <end position="20"/>
    </location>
</feature>
<feature type="compositionally biased region" description="Polar residues" evidence="1">
    <location>
        <begin position="1"/>
        <end position="19"/>
    </location>
</feature>
<evidence type="ECO:0000256" key="1">
    <source>
        <dbReference type="SAM" id="MobiDB-lite"/>
    </source>
</evidence>
<sequence length="66" mass="6930">MTDQAVKQIHQTAANSATSPKVGRAAEALAHLEQAWAYYVPEPRAASGAIIEPATTEGVVDYYAAA</sequence>
<accession>A0AAD0ECK2</accession>
<dbReference type="RefSeq" id="WP_024098467.1">
    <property type="nucleotide sequence ID" value="NZ_CP010588.1"/>
</dbReference>
<organism evidence="2 3">
    <name type="scientific">Phaeobacter gallaeciensis</name>
    <dbReference type="NCBI Taxonomy" id="60890"/>
    <lineage>
        <taxon>Bacteria</taxon>
        <taxon>Pseudomonadati</taxon>
        <taxon>Pseudomonadota</taxon>
        <taxon>Alphaproteobacteria</taxon>
        <taxon>Rhodobacterales</taxon>
        <taxon>Roseobacteraceae</taxon>
        <taxon>Phaeobacter</taxon>
    </lineage>
</organism>
<evidence type="ECO:0000313" key="3">
    <source>
        <dbReference type="Proteomes" id="UP000217545"/>
    </source>
</evidence>
<protein>
    <submittedName>
        <fullName evidence="2">Uncharacterized protein</fullName>
    </submittedName>
</protein>
<reference evidence="2 3" key="1">
    <citation type="journal article" date="2017" name="Front. Microbiol.">
        <title>Phaeobacter piscinae sp. nov., a species of the Roseobacter group and potential aquaculture probiont.</title>
        <authorList>
            <person name="Sonnenschein E.C."/>
            <person name="Phippen C.B.W."/>
            <person name="Nielsen K.F."/>
            <person name="Mateiu R.V."/>
            <person name="Melchiorsen J."/>
            <person name="Gram L."/>
            <person name="Overmann J."/>
            <person name="Freese H.M."/>
        </authorList>
    </citation>
    <scope>NUCLEOTIDE SEQUENCE [LARGE SCALE GENOMIC DNA]</scope>
    <source>
        <strain evidence="2 3">P63</strain>
    </source>
</reference>
<proteinExistence type="predicted"/>
<name>A0AAD0ECK2_9RHOB</name>
<dbReference type="EMBL" id="CP010784">
    <property type="protein sequence ID" value="ATF07157.1"/>
    <property type="molecule type" value="Genomic_DNA"/>
</dbReference>
<gene>
    <name evidence="2" type="ORF">PhaeoP63_03108</name>
</gene>
<dbReference type="Proteomes" id="UP000217545">
    <property type="component" value="Chromosome"/>
</dbReference>
<evidence type="ECO:0000313" key="2">
    <source>
        <dbReference type="EMBL" id="ATF07157.1"/>
    </source>
</evidence>